<dbReference type="PANTHER" id="PTHR33442">
    <property type="entry name" value="TRANS-3-HYDROXY-L-PROLINE DEHYDRATASE"/>
    <property type="match status" value="1"/>
</dbReference>
<comment type="caution">
    <text evidence="2">The sequence shown here is derived from an EMBL/GenBank/DDBJ whole genome shotgun (WGS) entry which is preliminary data.</text>
</comment>
<dbReference type="Pfam" id="PF05544">
    <property type="entry name" value="Pro_racemase"/>
    <property type="match status" value="1"/>
</dbReference>
<reference evidence="3" key="1">
    <citation type="journal article" date="2019" name="Int. J. Syst. Evol. Microbiol.">
        <title>The Global Catalogue of Microorganisms (GCM) 10K type strain sequencing project: providing services to taxonomists for standard genome sequencing and annotation.</title>
        <authorList>
            <consortium name="The Broad Institute Genomics Platform"/>
            <consortium name="The Broad Institute Genome Sequencing Center for Infectious Disease"/>
            <person name="Wu L."/>
            <person name="Ma J."/>
        </authorList>
    </citation>
    <scope>NUCLEOTIDE SEQUENCE [LARGE SCALE GENOMIC DNA]</scope>
    <source>
        <strain evidence="3">CCTCC AB 2017081</strain>
    </source>
</reference>
<evidence type="ECO:0000256" key="1">
    <source>
        <dbReference type="ARBA" id="ARBA00007529"/>
    </source>
</evidence>
<sequence length="317" mass="33411">MTALTFIDSHTAGEPTRVILSGFPELPGHTLAQQREALAGEYAPWAQRVNNEPRGNDVLVSALLVPPRDVDCVTGVIYFNNVGPLGMCGHGTIGVVATLAHLGRITPGEHRIETPVGIVTATLHEDGRVSVANVPAYRHAKDVTVDVPGIGPVRGDVAWGGNWFYLVDMTQPGLGGAGLGPERIDELTDVAWTIRRALEAQGVTGRDGAVIDHIELMGHAPGDGGTHRNFVLCPGRAYDRSPCGTGTSAKLACLAADGQLMPGEVWHQQSVIGSAFEGTYTVRGDEVHPVITGRAYITAVGELVVQDGDPFAWGIPG</sequence>
<proteinExistence type="inferred from homology"/>
<dbReference type="Gene3D" id="3.10.310.10">
    <property type="entry name" value="Diaminopimelate Epimerase, Chain A, domain 1"/>
    <property type="match status" value="2"/>
</dbReference>
<dbReference type="Proteomes" id="UP001595803">
    <property type="component" value="Unassembled WGS sequence"/>
</dbReference>
<evidence type="ECO:0000313" key="3">
    <source>
        <dbReference type="Proteomes" id="UP001595803"/>
    </source>
</evidence>
<dbReference type="InterPro" id="IPR008794">
    <property type="entry name" value="Pro_racemase_fam"/>
</dbReference>
<name>A0ABV7ZAU5_9DEIO</name>
<keyword evidence="3" id="KW-1185">Reference proteome</keyword>
<dbReference type="RefSeq" id="WP_322472457.1">
    <property type="nucleotide sequence ID" value="NZ_JBHRZG010000024.1"/>
</dbReference>
<dbReference type="SUPFAM" id="SSF54506">
    <property type="entry name" value="Diaminopimelate epimerase-like"/>
    <property type="match status" value="1"/>
</dbReference>
<dbReference type="PIRSF" id="PIRSF029792">
    <property type="entry name" value="Pro_racemase"/>
    <property type="match status" value="1"/>
</dbReference>
<dbReference type="SFLD" id="SFLDS00028">
    <property type="entry name" value="Proline_Racemase"/>
    <property type="match status" value="1"/>
</dbReference>
<gene>
    <name evidence="2" type="ORF">ACFOSB_16740</name>
</gene>
<organism evidence="2 3">
    <name type="scientific">Deinococcus rufus</name>
    <dbReference type="NCBI Taxonomy" id="2136097"/>
    <lineage>
        <taxon>Bacteria</taxon>
        <taxon>Thermotogati</taxon>
        <taxon>Deinococcota</taxon>
        <taxon>Deinococci</taxon>
        <taxon>Deinococcales</taxon>
        <taxon>Deinococcaceae</taxon>
        <taxon>Deinococcus</taxon>
    </lineage>
</organism>
<protein>
    <submittedName>
        <fullName evidence="2">Proline racemase family protein</fullName>
    </submittedName>
</protein>
<dbReference type="EMBL" id="JBHRZG010000024">
    <property type="protein sequence ID" value="MFC3834503.1"/>
    <property type="molecule type" value="Genomic_DNA"/>
</dbReference>
<evidence type="ECO:0000313" key="2">
    <source>
        <dbReference type="EMBL" id="MFC3834503.1"/>
    </source>
</evidence>
<comment type="similarity">
    <text evidence="1">Belongs to the proline racemase family.</text>
</comment>
<accession>A0ABV7ZAU5</accession>
<dbReference type="PANTHER" id="PTHR33442:SF1">
    <property type="entry name" value="TRANS-3-HYDROXY-L-PROLINE DEHYDRATASE"/>
    <property type="match status" value="1"/>
</dbReference>